<dbReference type="EMBL" id="JBJQND010000003">
    <property type="protein sequence ID" value="KAL3882275.1"/>
    <property type="molecule type" value="Genomic_DNA"/>
</dbReference>
<feature type="region of interest" description="Disordered" evidence="1">
    <location>
        <begin position="479"/>
        <end position="504"/>
    </location>
</feature>
<feature type="region of interest" description="Disordered" evidence="1">
    <location>
        <begin position="517"/>
        <end position="544"/>
    </location>
</feature>
<dbReference type="Proteomes" id="UP001634394">
    <property type="component" value="Unassembled WGS sequence"/>
</dbReference>
<protein>
    <submittedName>
        <fullName evidence="2">Uncharacterized protein</fullName>
    </submittedName>
</protein>
<dbReference type="AlphaFoldDB" id="A0ABD3X827"/>
<name>A0ABD3X827_SINWO</name>
<evidence type="ECO:0000256" key="1">
    <source>
        <dbReference type="SAM" id="MobiDB-lite"/>
    </source>
</evidence>
<gene>
    <name evidence="2" type="ORF">ACJMK2_028637</name>
</gene>
<feature type="compositionally biased region" description="Low complexity" evidence="1">
    <location>
        <begin position="72"/>
        <end position="90"/>
    </location>
</feature>
<feature type="compositionally biased region" description="Acidic residues" evidence="1">
    <location>
        <begin position="482"/>
        <end position="498"/>
    </location>
</feature>
<feature type="compositionally biased region" description="Basic and acidic residues" evidence="1">
    <location>
        <begin position="419"/>
        <end position="429"/>
    </location>
</feature>
<proteinExistence type="predicted"/>
<comment type="caution">
    <text evidence="2">The sequence shown here is derived from an EMBL/GenBank/DDBJ whole genome shotgun (WGS) entry which is preliminary data.</text>
</comment>
<organism evidence="2 3">
    <name type="scientific">Sinanodonta woodiana</name>
    <name type="common">Chinese pond mussel</name>
    <name type="synonym">Anodonta woodiana</name>
    <dbReference type="NCBI Taxonomy" id="1069815"/>
    <lineage>
        <taxon>Eukaryota</taxon>
        <taxon>Metazoa</taxon>
        <taxon>Spiralia</taxon>
        <taxon>Lophotrochozoa</taxon>
        <taxon>Mollusca</taxon>
        <taxon>Bivalvia</taxon>
        <taxon>Autobranchia</taxon>
        <taxon>Heteroconchia</taxon>
        <taxon>Palaeoheterodonta</taxon>
        <taxon>Unionida</taxon>
        <taxon>Unionoidea</taxon>
        <taxon>Unionidae</taxon>
        <taxon>Unioninae</taxon>
        <taxon>Sinanodonta</taxon>
    </lineage>
</organism>
<accession>A0ABD3X827</accession>
<keyword evidence="3" id="KW-1185">Reference proteome</keyword>
<sequence length="544" mass="61847">MAYRDGPTTVVQQQTRLRRPKVSFKLDNMAKEKEALPIVELKPFVRQVWRREKSLPSFYGKSDSGKSRGSSETDSGVDSSSTPSQQSPSPRLLNLYVDEMQDLNSKDVHTTGDGIRPKSRIHPAAESKIQKHSQYSEGFIPGLLSRADRRRTTFLEINMGENTSRSHSCLKQALNPADIQKQQAMHVRGERMSQHIDRKQLPYLNPYKSVYIHTTWHSGPRQVSPPGHLYSTKSILSRRENRPKTPFYDILDRSGTLPSLCISPESLYDRQSKLSRDGTITDSSIYKQHTVGGIQNSLKLLSKHGTPTKVEKHLTLELEFNLSRFRKSRDYFPFDIIQNDMITYSPHPSHGLTQGELHIRQGLLSNTSKKRKNIHSKGVVIKSEYKDFSPPNLYTDKKGKGKQRKTEFKDYVEEIELESSSRTEADSGDHGVFVNEDDESGTVTPPMNTARSEAQIVDNQVDTNIDEKTNTTSAIDVIISSSEDEDEEELEREEEELNDNAGEKNNFEKLLQTIDVPSDSRNTDGRTFLTSDPVTWPYDDKTVR</sequence>
<feature type="region of interest" description="Disordered" evidence="1">
    <location>
        <begin position="417"/>
        <end position="447"/>
    </location>
</feature>
<evidence type="ECO:0000313" key="2">
    <source>
        <dbReference type="EMBL" id="KAL3882275.1"/>
    </source>
</evidence>
<reference evidence="2 3" key="1">
    <citation type="submission" date="2024-11" db="EMBL/GenBank/DDBJ databases">
        <title>Chromosome-level genome assembly of the freshwater bivalve Anodonta woodiana.</title>
        <authorList>
            <person name="Chen X."/>
        </authorList>
    </citation>
    <scope>NUCLEOTIDE SEQUENCE [LARGE SCALE GENOMIC DNA]</scope>
    <source>
        <strain evidence="2">MN2024</strain>
        <tissue evidence="2">Gills</tissue>
    </source>
</reference>
<feature type="region of interest" description="Disordered" evidence="1">
    <location>
        <begin position="56"/>
        <end position="91"/>
    </location>
</feature>
<evidence type="ECO:0000313" key="3">
    <source>
        <dbReference type="Proteomes" id="UP001634394"/>
    </source>
</evidence>